<dbReference type="OrthoDB" id="3660400at2759"/>
<proteinExistence type="predicted"/>
<dbReference type="EMBL" id="ML977019">
    <property type="protein sequence ID" value="KAF1951267.1"/>
    <property type="molecule type" value="Genomic_DNA"/>
</dbReference>
<protein>
    <submittedName>
        <fullName evidence="1">Uncharacterized protein</fullName>
    </submittedName>
</protein>
<evidence type="ECO:0000313" key="1">
    <source>
        <dbReference type="EMBL" id="KAF1951267.1"/>
    </source>
</evidence>
<accession>A0A6A5TQQ2</accession>
<evidence type="ECO:0000313" key="2">
    <source>
        <dbReference type="Proteomes" id="UP000800035"/>
    </source>
</evidence>
<sequence length="90" mass="9744">DMHHGSDHSTLVATIPGCKQAPLEQCYFRVQENVLPKFAGLDELGKVHAPQAKQYHVTAQLEDCIKALIGVIDSAIKAAGKPDRGTRHAT</sequence>
<reference evidence="1" key="1">
    <citation type="journal article" date="2020" name="Stud. Mycol.">
        <title>101 Dothideomycetes genomes: a test case for predicting lifestyles and emergence of pathogens.</title>
        <authorList>
            <person name="Haridas S."/>
            <person name="Albert R."/>
            <person name="Binder M."/>
            <person name="Bloem J."/>
            <person name="Labutti K."/>
            <person name="Salamov A."/>
            <person name="Andreopoulos B."/>
            <person name="Baker S."/>
            <person name="Barry K."/>
            <person name="Bills G."/>
            <person name="Bluhm B."/>
            <person name="Cannon C."/>
            <person name="Castanera R."/>
            <person name="Culley D."/>
            <person name="Daum C."/>
            <person name="Ezra D."/>
            <person name="Gonzalez J."/>
            <person name="Henrissat B."/>
            <person name="Kuo A."/>
            <person name="Liang C."/>
            <person name="Lipzen A."/>
            <person name="Lutzoni F."/>
            <person name="Magnuson J."/>
            <person name="Mondo S."/>
            <person name="Nolan M."/>
            <person name="Ohm R."/>
            <person name="Pangilinan J."/>
            <person name="Park H.-J."/>
            <person name="Ramirez L."/>
            <person name="Alfaro M."/>
            <person name="Sun H."/>
            <person name="Tritt A."/>
            <person name="Yoshinaga Y."/>
            <person name="Zwiers L.-H."/>
            <person name="Turgeon B."/>
            <person name="Goodwin S."/>
            <person name="Spatafora J."/>
            <person name="Crous P."/>
            <person name="Grigoriev I."/>
        </authorList>
    </citation>
    <scope>NUCLEOTIDE SEQUENCE</scope>
    <source>
        <strain evidence="1">CBS 675.92</strain>
    </source>
</reference>
<organism evidence="1 2">
    <name type="scientific">Byssothecium circinans</name>
    <dbReference type="NCBI Taxonomy" id="147558"/>
    <lineage>
        <taxon>Eukaryota</taxon>
        <taxon>Fungi</taxon>
        <taxon>Dikarya</taxon>
        <taxon>Ascomycota</taxon>
        <taxon>Pezizomycotina</taxon>
        <taxon>Dothideomycetes</taxon>
        <taxon>Pleosporomycetidae</taxon>
        <taxon>Pleosporales</taxon>
        <taxon>Massarineae</taxon>
        <taxon>Massarinaceae</taxon>
        <taxon>Byssothecium</taxon>
    </lineage>
</organism>
<keyword evidence="2" id="KW-1185">Reference proteome</keyword>
<feature type="non-terminal residue" evidence="1">
    <location>
        <position position="1"/>
    </location>
</feature>
<feature type="non-terminal residue" evidence="1">
    <location>
        <position position="90"/>
    </location>
</feature>
<dbReference type="AlphaFoldDB" id="A0A6A5TQQ2"/>
<gene>
    <name evidence="1" type="ORF">CC80DRAFT_355933</name>
</gene>
<dbReference type="Proteomes" id="UP000800035">
    <property type="component" value="Unassembled WGS sequence"/>
</dbReference>
<name>A0A6A5TQQ2_9PLEO</name>